<protein>
    <submittedName>
        <fullName evidence="3">Viral ankyrin</fullName>
    </submittedName>
</protein>
<accession>B7S960</accession>
<dbReference type="InterPro" id="IPR051070">
    <property type="entry name" value="NF-kappa-B_inhibitor"/>
</dbReference>
<evidence type="ECO:0000256" key="2">
    <source>
        <dbReference type="ARBA" id="ARBA00023043"/>
    </source>
</evidence>
<dbReference type="GO" id="GO:0051059">
    <property type="term" value="F:NF-kappaB binding"/>
    <property type="evidence" value="ECO:0007669"/>
    <property type="project" value="TreeGrafter"/>
</dbReference>
<dbReference type="InterPro" id="IPR036770">
    <property type="entry name" value="Ankyrin_rpt-contain_sf"/>
</dbReference>
<gene>
    <name evidence="3" type="ORF">GIP_L8_0490</name>
</gene>
<name>B7S960_GLYIN</name>
<evidence type="ECO:0000256" key="1">
    <source>
        <dbReference type="ARBA" id="ARBA00022737"/>
    </source>
</evidence>
<keyword evidence="2" id="KW-0040">ANK repeat</keyword>
<dbReference type="PANTHER" id="PTHR46680">
    <property type="entry name" value="NF-KAPPA-B INHIBITOR ALPHA"/>
    <property type="match status" value="1"/>
</dbReference>
<proteinExistence type="predicted"/>
<dbReference type="InterPro" id="IPR002110">
    <property type="entry name" value="Ankyrin_rpt"/>
</dbReference>
<sequence length="161" mass="18808">MSSFENFVFFDNLDEKGENLFHCLCHDESDESFKSLEMLVNDVNSYLLRQYNSCGQQCIHITASRNTLEAQRKFELLIRWGADINSQEKCRGDTPLHIAALTKNYILANWICQQPSTVVDVYNFDQKTPWRIAYDLQDLTMMWMLQVHGAQRNIACSEDRN</sequence>
<dbReference type="AlphaFoldDB" id="B7S960"/>
<evidence type="ECO:0000313" key="3">
    <source>
        <dbReference type="EMBL" id="ACE75435.1"/>
    </source>
</evidence>
<dbReference type="EMBL" id="EF710657">
    <property type="protein sequence ID" value="ACE75435.1"/>
    <property type="molecule type" value="Genomic_DNA"/>
</dbReference>
<dbReference type="Pfam" id="PF12796">
    <property type="entry name" value="Ank_2"/>
    <property type="match status" value="1"/>
</dbReference>
<dbReference type="SUPFAM" id="SSF48403">
    <property type="entry name" value="Ankyrin repeat"/>
    <property type="match status" value="1"/>
</dbReference>
<dbReference type="Gene3D" id="1.25.40.20">
    <property type="entry name" value="Ankyrin repeat-containing domain"/>
    <property type="match status" value="1"/>
</dbReference>
<keyword evidence="1" id="KW-0677">Repeat</keyword>
<reference evidence="3" key="1">
    <citation type="submission" date="2007-06" db="EMBL/GenBank/DDBJ databases">
        <title>Bracovirus Evolution: Comparative Genomics of Multiple Viral and Proviral Genomes.</title>
        <authorList>
            <person name="Desjardins C.A."/>
            <person name="Gundersen-Rindal D.E."/>
            <person name="Hostetler J.B."/>
            <person name="Tallon L.J."/>
            <person name="Utterback T.R."/>
            <person name="Fuester R.W."/>
            <person name="Schatz M.C."/>
            <person name="Pedroni M.J."/>
            <person name="Fadrosh D.W."/>
            <person name="Haas B.J."/>
            <person name="Toms B.S."/>
            <person name="Chen D."/>
            <person name="Nene V."/>
        </authorList>
    </citation>
    <scope>NUCLEOTIDE SEQUENCE</scope>
</reference>
<dbReference type="GO" id="GO:0071356">
    <property type="term" value="P:cellular response to tumor necrosis factor"/>
    <property type="evidence" value="ECO:0007669"/>
    <property type="project" value="TreeGrafter"/>
</dbReference>
<dbReference type="PANTHER" id="PTHR46680:SF3">
    <property type="entry name" value="NF-KAPPA-B INHIBITOR CACTUS"/>
    <property type="match status" value="1"/>
</dbReference>
<organism evidence="3">
    <name type="scientific">Glyptapanteles indiensis</name>
    <name type="common">Parasitoid wasp</name>
    <dbReference type="NCBI Taxonomy" id="92994"/>
    <lineage>
        <taxon>Eukaryota</taxon>
        <taxon>Metazoa</taxon>
        <taxon>Ecdysozoa</taxon>
        <taxon>Arthropoda</taxon>
        <taxon>Hexapoda</taxon>
        <taxon>Insecta</taxon>
        <taxon>Pterygota</taxon>
        <taxon>Neoptera</taxon>
        <taxon>Endopterygota</taxon>
        <taxon>Hymenoptera</taxon>
        <taxon>Apocrita</taxon>
        <taxon>Ichneumonoidea</taxon>
        <taxon>Braconidae</taxon>
        <taxon>Microgastrinae</taxon>
        <taxon>Glyptapanteles</taxon>
    </lineage>
</organism>
<dbReference type="GO" id="GO:0005829">
    <property type="term" value="C:cytosol"/>
    <property type="evidence" value="ECO:0007669"/>
    <property type="project" value="TreeGrafter"/>
</dbReference>